<proteinExistence type="predicted"/>
<feature type="transmembrane region" description="Helical" evidence="1">
    <location>
        <begin position="190"/>
        <end position="212"/>
    </location>
</feature>
<dbReference type="RefSeq" id="WP_342321376.1">
    <property type="nucleotide sequence ID" value="NZ_CP151800.1"/>
</dbReference>
<dbReference type="Proteomes" id="UP001466893">
    <property type="component" value="Chromosome"/>
</dbReference>
<feature type="transmembrane region" description="Helical" evidence="1">
    <location>
        <begin position="166"/>
        <end position="184"/>
    </location>
</feature>
<dbReference type="Pfam" id="PF01757">
    <property type="entry name" value="Acyl_transf_3"/>
    <property type="match status" value="1"/>
</dbReference>
<sequence length="658" mass="74937">MKYRSDIDGLRAVAVLLVLFFHAGFAVFPSGFIGVDIFFVISGFLISTIIKNSIEAGEFSFGQFYLRRMWRLLPAMLTMILFSLIIATVFYLPSDYAPFLKSIKQTILVVSNRYFGDETTGYAAPDANSMLLLHTWSLSIEWQWYLIFPVICLLVSKKINAKKLKLIAVVITVIGIYITYHYSYSHPTKTYYFFAFRLFEFMIGVGSCLYLSSMRKPHVLVQNFLSLISLFAILFVGMKGEIILGYPNVYTLVVCLSTAVLIISGANAGSLVNKCLSFAPLVWIGSISYSLYLFHWPIFAVLHYLGKDHLPLRIAGLILALLLATACYYCIEKPFRKPRLGFIKSLFYLVIVPLLAILVFMPVSKYFDGFSYIRFGKSLNYINHVLTSTQLKNRQKCMNENVVGTDMACVVGDKKSETRALLMGDSHSNQYWNFFDLMGRDAHVLVDMKATSLCLAVPNVYHSDLYTYKGAYYQVCHENVKQYYDAIRSQKYKYVIISQVWENYAAFNVRYDVDHKSTRAESIGVIEEATEKAIKEIISANAKPILIKTMFAMPKDFLTCFYEHYKTRSEYIPGVCNPNPNVSDNNWTDKMFSSLQIKYPSLIIVDPKKVQCPEGICKTEINGIPLYRDVGHLNDYATSEFGKAYLKNFGNPLLSVNQ</sequence>
<protein>
    <submittedName>
        <fullName evidence="4">Acyltransferase family protein</fullName>
        <ecNumber evidence="4">2.3.1.-</ecNumber>
    </submittedName>
</protein>
<keyword evidence="1" id="KW-1133">Transmembrane helix</keyword>
<dbReference type="EMBL" id="CP151800">
    <property type="protein sequence ID" value="WZV96916.1"/>
    <property type="molecule type" value="Genomic_DNA"/>
</dbReference>
<feature type="transmembrane region" description="Helical" evidence="1">
    <location>
        <begin position="281"/>
        <end position="306"/>
    </location>
</feature>
<keyword evidence="1" id="KW-0812">Transmembrane</keyword>
<keyword evidence="4" id="KW-0012">Acyltransferase</keyword>
<evidence type="ECO:0000313" key="5">
    <source>
        <dbReference type="Proteomes" id="UP001466893"/>
    </source>
</evidence>
<dbReference type="PANTHER" id="PTHR23028">
    <property type="entry name" value="ACETYLTRANSFERASE"/>
    <property type="match status" value="1"/>
</dbReference>
<keyword evidence="4" id="KW-0808">Transferase</keyword>
<feature type="transmembrane region" description="Helical" evidence="1">
    <location>
        <begin position="312"/>
        <end position="331"/>
    </location>
</feature>
<name>A0ABZ3B1F3_9ENTR</name>
<feature type="transmembrane region" description="Helical" evidence="1">
    <location>
        <begin position="33"/>
        <end position="51"/>
    </location>
</feature>
<feature type="transmembrane region" description="Helical" evidence="1">
    <location>
        <begin position="9"/>
        <end position="27"/>
    </location>
</feature>
<evidence type="ECO:0000256" key="1">
    <source>
        <dbReference type="SAM" id="Phobius"/>
    </source>
</evidence>
<dbReference type="EC" id="2.3.1.-" evidence="4"/>
<feature type="transmembrane region" description="Helical" evidence="1">
    <location>
        <begin position="219"/>
        <end position="237"/>
    </location>
</feature>
<keyword evidence="1" id="KW-0472">Membrane</keyword>
<dbReference type="Pfam" id="PF19040">
    <property type="entry name" value="SGNH"/>
    <property type="match status" value="1"/>
</dbReference>
<feature type="domain" description="SGNH" evidence="3">
    <location>
        <begin position="406"/>
        <end position="645"/>
    </location>
</feature>
<dbReference type="InterPro" id="IPR050879">
    <property type="entry name" value="Acyltransferase_3"/>
</dbReference>
<feature type="domain" description="Acyltransferase 3" evidence="2">
    <location>
        <begin position="6"/>
        <end position="328"/>
    </location>
</feature>
<dbReference type="InterPro" id="IPR043968">
    <property type="entry name" value="SGNH"/>
</dbReference>
<feature type="transmembrane region" description="Helical" evidence="1">
    <location>
        <begin position="343"/>
        <end position="363"/>
    </location>
</feature>
<accession>A0ABZ3B1F3</accession>
<evidence type="ECO:0000259" key="2">
    <source>
        <dbReference type="Pfam" id="PF01757"/>
    </source>
</evidence>
<feature type="transmembrane region" description="Helical" evidence="1">
    <location>
        <begin position="72"/>
        <end position="92"/>
    </location>
</feature>
<organism evidence="4 5">
    <name type="scientific">Kosakonia calanthes</name>
    <dbReference type="NCBI Taxonomy" id="3139408"/>
    <lineage>
        <taxon>Bacteria</taxon>
        <taxon>Pseudomonadati</taxon>
        <taxon>Pseudomonadota</taxon>
        <taxon>Gammaproteobacteria</taxon>
        <taxon>Enterobacterales</taxon>
        <taxon>Enterobacteriaceae</taxon>
        <taxon>Kosakonia</taxon>
    </lineage>
</organism>
<gene>
    <name evidence="4" type="ORF">AAEY27_14670</name>
</gene>
<dbReference type="InterPro" id="IPR002656">
    <property type="entry name" value="Acyl_transf_3_dom"/>
</dbReference>
<evidence type="ECO:0000259" key="3">
    <source>
        <dbReference type="Pfam" id="PF19040"/>
    </source>
</evidence>
<evidence type="ECO:0000313" key="4">
    <source>
        <dbReference type="EMBL" id="WZV96916.1"/>
    </source>
</evidence>
<feature type="transmembrane region" description="Helical" evidence="1">
    <location>
        <begin position="142"/>
        <end position="159"/>
    </location>
</feature>
<dbReference type="PANTHER" id="PTHR23028:SF53">
    <property type="entry name" value="ACYL_TRANSF_3 DOMAIN-CONTAINING PROTEIN"/>
    <property type="match status" value="1"/>
</dbReference>
<keyword evidence="5" id="KW-1185">Reference proteome</keyword>
<dbReference type="GO" id="GO:0016746">
    <property type="term" value="F:acyltransferase activity"/>
    <property type="evidence" value="ECO:0007669"/>
    <property type="project" value="UniProtKB-KW"/>
</dbReference>
<feature type="transmembrane region" description="Helical" evidence="1">
    <location>
        <begin position="249"/>
        <end position="269"/>
    </location>
</feature>
<reference evidence="4 5" key="1">
    <citation type="submission" date="2024-04" db="EMBL/GenBank/DDBJ databases">
        <title>Kosakonia calanthae sp. nov., a halophilic bacterium isolated from leaves of Calanthe tiplacata.</title>
        <authorList>
            <person name="Wu P."/>
        </authorList>
    </citation>
    <scope>NUCLEOTIDE SEQUENCE [LARGE SCALE GENOMIC DNA]</scope>
    <source>
        <strain evidence="4 5">BYX6</strain>
    </source>
</reference>